<dbReference type="PANTHER" id="PTHR33492">
    <property type="entry name" value="OSJNBA0043A12.37 PROTEIN-RELATED"/>
    <property type="match status" value="1"/>
</dbReference>
<dbReference type="Pfam" id="PF13837">
    <property type="entry name" value="Myb_DNA-bind_4"/>
    <property type="match status" value="1"/>
</dbReference>
<evidence type="ECO:0000313" key="3">
    <source>
        <dbReference type="Proteomes" id="UP000087171"/>
    </source>
</evidence>
<proteinExistence type="predicted"/>
<evidence type="ECO:0000259" key="2">
    <source>
        <dbReference type="PROSITE" id="PS50090"/>
    </source>
</evidence>
<organism evidence="3 4">
    <name type="scientific">Cicer arietinum</name>
    <name type="common">Chickpea</name>
    <name type="synonym">Garbanzo</name>
    <dbReference type="NCBI Taxonomy" id="3827"/>
    <lineage>
        <taxon>Eukaryota</taxon>
        <taxon>Viridiplantae</taxon>
        <taxon>Streptophyta</taxon>
        <taxon>Embryophyta</taxon>
        <taxon>Tracheophyta</taxon>
        <taxon>Spermatophyta</taxon>
        <taxon>Magnoliopsida</taxon>
        <taxon>eudicotyledons</taxon>
        <taxon>Gunneridae</taxon>
        <taxon>Pentapetalae</taxon>
        <taxon>rosids</taxon>
        <taxon>fabids</taxon>
        <taxon>Fabales</taxon>
        <taxon>Fabaceae</taxon>
        <taxon>Papilionoideae</taxon>
        <taxon>50 kb inversion clade</taxon>
        <taxon>NPAAA clade</taxon>
        <taxon>Hologalegina</taxon>
        <taxon>IRL clade</taxon>
        <taxon>Cicereae</taxon>
        <taxon>Cicer</taxon>
    </lineage>
</organism>
<dbReference type="STRING" id="3827.A0A1S2Y306"/>
<feature type="domain" description="Myb-like" evidence="2">
    <location>
        <begin position="22"/>
        <end position="78"/>
    </location>
</feature>
<dbReference type="AlphaFoldDB" id="A0A1S2Y306"/>
<sequence length="314" mass="36345">MTENARDTVGNRRTRSQAAPDWTVTESLILVNEVAAVEAECSVNLSSYQRWEIIAGNCAALDVDRNLAQCRRKWCSLLSEYDDFRRRRSSSNLDLELFTAVERVVKGREQRGEVDRESDPETEKNEDVDATVEIGPKRKKQRCKSERYCIQNPKNCWPVESSKNLKEKQVHEDNHEEEPEHNDLEDEYLKDFLEKKSKLKSPAKRRPKNIEKPHKSLAKVDENHDIEKPKPISVGNITINSEDNEEMLTLKLQELAIEIQEITAESVDCKEANSENIVDYHTEFTRRQGDKLIARLGNFSNTLKQLFDLLQECK</sequence>
<name>A0A1S2Y306_CICAR</name>
<dbReference type="InterPro" id="IPR001005">
    <property type="entry name" value="SANT/Myb"/>
</dbReference>
<keyword evidence="3" id="KW-1185">Reference proteome</keyword>
<accession>A0A1S2Y306</accession>
<evidence type="ECO:0000256" key="1">
    <source>
        <dbReference type="SAM" id="MobiDB-lite"/>
    </source>
</evidence>
<dbReference type="PROSITE" id="PS50090">
    <property type="entry name" value="MYB_LIKE"/>
    <property type="match status" value="1"/>
</dbReference>
<gene>
    <name evidence="4" type="primary">LOC101507506</name>
</gene>
<dbReference type="PANTHER" id="PTHR33492:SF4">
    <property type="entry name" value="OS02G0174300 PROTEIN"/>
    <property type="match status" value="1"/>
</dbReference>
<feature type="compositionally biased region" description="Acidic residues" evidence="1">
    <location>
        <begin position="175"/>
        <end position="186"/>
    </location>
</feature>
<evidence type="ECO:0000313" key="4">
    <source>
        <dbReference type="RefSeq" id="XP_004498559.1"/>
    </source>
</evidence>
<feature type="region of interest" description="Disordered" evidence="1">
    <location>
        <begin position="167"/>
        <end position="186"/>
    </location>
</feature>
<dbReference type="RefSeq" id="XP_004498559.1">
    <property type="nucleotide sequence ID" value="XM_004498502.3"/>
</dbReference>
<feature type="compositionally biased region" description="Basic and acidic residues" evidence="1">
    <location>
        <begin position="108"/>
        <end position="127"/>
    </location>
</feature>
<protein>
    <submittedName>
        <fullName evidence="4">Uncharacterized protein LOC101507506</fullName>
    </submittedName>
</protein>
<dbReference type="PaxDb" id="3827-XP_004498559.1"/>
<dbReference type="KEGG" id="cam:101507506"/>
<dbReference type="GeneID" id="101507506"/>
<dbReference type="eggNOG" id="ENOG502RXTE">
    <property type="taxonomic scope" value="Eukaryota"/>
</dbReference>
<dbReference type="InterPro" id="IPR044822">
    <property type="entry name" value="Myb_DNA-bind_4"/>
</dbReference>
<dbReference type="Proteomes" id="UP000087171">
    <property type="component" value="Chromosome Ca4"/>
</dbReference>
<feature type="region of interest" description="Disordered" evidence="1">
    <location>
        <begin position="108"/>
        <end position="133"/>
    </location>
</feature>
<reference evidence="4" key="2">
    <citation type="submission" date="2025-08" db="UniProtKB">
        <authorList>
            <consortium name="RefSeq"/>
        </authorList>
    </citation>
    <scope>IDENTIFICATION</scope>
    <source>
        <tissue evidence="4">Etiolated seedlings</tissue>
    </source>
</reference>
<dbReference type="Gene3D" id="1.10.10.60">
    <property type="entry name" value="Homeodomain-like"/>
    <property type="match status" value="1"/>
</dbReference>
<reference evidence="3" key="1">
    <citation type="journal article" date="2013" name="Nat. Biotechnol.">
        <title>Draft genome sequence of chickpea (Cicer arietinum) provides a resource for trait improvement.</title>
        <authorList>
            <person name="Varshney R.K."/>
            <person name="Song C."/>
            <person name="Saxena R.K."/>
            <person name="Azam S."/>
            <person name="Yu S."/>
            <person name="Sharpe A.G."/>
            <person name="Cannon S."/>
            <person name="Baek J."/>
            <person name="Rosen B.D."/>
            <person name="Tar'an B."/>
            <person name="Millan T."/>
            <person name="Zhang X."/>
            <person name="Ramsay L.D."/>
            <person name="Iwata A."/>
            <person name="Wang Y."/>
            <person name="Nelson W."/>
            <person name="Farmer A.D."/>
            <person name="Gaur P.M."/>
            <person name="Soderlund C."/>
            <person name="Penmetsa R.V."/>
            <person name="Xu C."/>
            <person name="Bharti A.K."/>
            <person name="He W."/>
            <person name="Winter P."/>
            <person name="Zhao S."/>
            <person name="Hane J.K."/>
            <person name="Carrasquilla-Garcia N."/>
            <person name="Condie J.A."/>
            <person name="Upadhyaya H.D."/>
            <person name="Luo M.C."/>
            <person name="Thudi M."/>
            <person name="Gowda C.L."/>
            <person name="Singh N.P."/>
            <person name="Lichtenzveig J."/>
            <person name="Gali K.K."/>
            <person name="Rubio J."/>
            <person name="Nadarajan N."/>
            <person name="Dolezel J."/>
            <person name="Bansal K.C."/>
            <person name="Xu X."/>
            <person name="Edwards D."/>
            <person name="Zhang G."/>
            <person name="Kahl G."/>
            <person name="Gil J."/>
            <person name="Singh K.B."/>
            <person name="Datta S.K."/>
            <person name="Jackson S.A."/>
            <person name="Wang J."/>
            <person name="Cook D.R."/>
        </authorList>
    </citation>
    <scope>NUCLEOTIDE SEQUENCE [LARGE SCALE GENOMIC DNA]</scope>
    <source>
        <strain evidence="3">cv. CDC Frontier</strain>
    </source>
</reference>
<dbReference type="OrthoDB" id="1927263at2759"/>